<keyword evidence="5" id="KW-1185">Reference proteome</keyword>
<dbReference type="REBASE" id="330791">
    <property type="entry name" value="S.GurRORF3962P"/>
</dbReference>
<dbReference type="InterPro" id="IPR009362">
    <property type="entry name" value="YhcG_C"/>
</dbReference>
<dbReference type="InterPro" id="IPR011856">
    <property type="entry name" value="tRNA_endonuc-like_dom_sf"/>
</dbReference>
<evidence type="ECO:0000313" key="4">
    <source>
        <dbReference type="EMBL" id="ABQ28108.1"/>
    </source>
</evidence>
<sequence>MSEEKTTGKTKPATAIKPPQTSGRPLLTDVRQMIMQARESVARAIDSGLTMLYWNVGLRVRQDILKDKRAGYGEEIVSALGRQLEIEFGRGFSSKSIRHMIRFAEAFPDLEIVSALRRQLTWTHFKSLIYLEDPLKRNFYAELCRIEGWNTRTLDKKIQSMLFERTALSRRPEQLAEIELKALRNEDKLTPDLVFRDPYILDFLGLKDTYAEKDLEAAILREMEAFILELGVGFAFLERQKRVTVDGIDHYLDLLFYHRNLRRLVAIELKLGEFKPGHKGQMELYLGWLNRYERKSGEEPPIGLILCAGKRHETVELLDLDKSGIHIASYWTEVLPKAELERKLHEAVMLARAHLEQGGDGKTEK</sequence>
<evidence type="ECO:0000313" key="5">
    <source>
        <dbReference type="Proteomes" id="UP000006695"/>
    </source>
</evidence>
<proteinExistence type="predicted"/>
<reference evidence="4 5" key="1">
    <citation type="submission" date="2007-05" db="EMBL/GenBank/DDBJ databases">
        <title>Complete sequence of Geobacter uraniireducens Rf4.</title>
        <authorList>
            <consortium name="US DOE Joint Genome Institute"/>
            <person name="Copeland A."/>
            <person name="Lucas S."/>
            <person name="Lapidus A."/>
            <person name="Barry K."/>
            <person name="Detter J.C."/>
            <person name="Glavina del Rio T."/>
            <person name="Hammon N."/>
            <person name="Israni S."/>
            <person name="Dalin E."/>
            <person name="Tice H."/>
            <person name="Pitluck S."/>
            <person name="Chertkov O."/>
            <person name="Brettin T."/>
            <person name="Bruce D."/>
            <person name="Han C."/>
            <person name="Schmutz J."/>
            <person name="Larimer F."/>
            <person name="Land M."/>
            <person name="Hauser L."/>
            <person name="Kyrpides N."/>
            <person name="Mikhailova N."/>
            <person name="Shelobolina E."/>
            <person name="Aklujkar M."/>
            <person name="Lovley D."/>
            <person name="Richardson P."/>
        </authorList>
    </citation>
    <scope>NUCLEOTIDE SEQUENCE [LARGE SCALE GENOMIC DNA]</scope>
    <source>
        <strain evidence="4 5">Rf4</strain>
    </source>
</reference>
<dbReference type="HOGENOM" id="CLU_046640_1_1_7"/>
<dbReference type="PANTHER" id="PTHR30547:SF5">
    <property type="entry name" value="NUCLEASE YHCG-RELATED"/>
    <property type="match status" value="1"/>
</dbReference>
<organism evidence="4 5">
    <name type="scientific">Geotalea uraniireducens (strain Rf4)</name>
    <name type="common">Geobacter uraniireducens</name>
    <dbReference type="NCBI Taxonomy" id="351605"/>
    <lineage>
        <taxon>Bacteria</taxon>
        <taxon>Pseudomonadati</taxon>
        <taxon>Thermodesulfobacteriota</taxon>
        <taxon>Desulfuromonadia</taxon>
        <taxon>Geobacterales</taxon>
        <taxon>Geobacteraceae</taxon>
        <taxon>Geotalea</taxon>
    </lineage>
</organism>
<evidence type="ECO:0008006" key="6">
    <source>
        <dbReference type="Google" id="ProtNLM"/>
    </source>
</evidence>
<dbReference type="AlphaFoldDB" id="A5G8J0"/>
<dbReference type="Pfam" id="PF06250">
    <property type="entry name" value="YhcG_C"/>
    <property type="match status" value="1"/>
</dbReference>
<dbReference type="KEGG" id="gur:Gura_3962"/>
<dbReference type="EMBL" id="CP000698">
    <property type="protein sequence ID" value="ABQ28108.1"/>
    <property type="molecule type" value="Genomic_DNA"/>
</dbReference>
<dbReference type="Gene3D" id="3.40.1350.10">
    <property type="match status" value="1"/>
</dbReference>
<evidence type="ECO:0000259" key="3">
    <source>
        <dbReference type="Pfam" id="PF17761"/>
    </source>
</evidence>
<accession>A5G8J0</accession>
<feature type="region of interest" description="Disordered" evidence="1">
    <location>
        <begin position="1"/>
        <end position="23"/>
    </location>
</feature>
<dbReference type="Proteomes" id="UP000006695">
    <property type="component" value="Chromosome"/>
</dbReference>
<dbReference type="GO" id="GO:0003676">
    <property type="term" value="F:nucleic acid binding"/>
    <property type="evidence" value="ECO:0007669"/>
    <property type="project" value="InterPro"/>
</dbReference>
<evidence type="ECO:0000256" key="1">
    <source>
        <dbReference type="SAM" id="MobiDB-lite"/>
    </source>
</evidence>
<name>A5G8J0_GEOUR</name>
<feature type="domain" description="YhcG N-terminal" evidence="3">
    <location>
        <begin position="29"/>
        <end position="165"/>
    </location>
</feature>
<dbReference type="STRING" id="351605.Gura_3962"/>
<dbReference type="RefSeq" id="WP_011940745.1">
    <property type="nucleotide sequence ID" value="NC_009483.1"/>
</dbReference>
<evidence type="ECO:0000259" key="2">
    <source>
        <dbReference type="Pfam" id="PF06250"/>
    </source>
</evidence>
<dbReference type="InterPro" id="IPR053148">
    <property type="entry name" value="PD-DEXK-like_domain"/>
</dbReference>
<feature type="domain" description="YhcG PDDEXK nuclease" evidence="2">
    <location>
        <begin position="194"/>
        <end position="344"/>
    </location>
</feature>
<protein>
    <recommendedName>
        <fullName evidence="6">DUF1016 domain-containing protein</fullName>
    </recommendedName>
</protein>
<dbReference type="OrthoDB" id="9801263at2"/>
<dbReference type="PANTHER" id="PTHR30547">
    <property type="entry name" value="UNCHARACTERIZED PROTEIN YHCG-RELATED"/>
    <property type="match status" value="1"/>
</dbReference>
<dbReference type="Pfam" id="PF17761">
    <property type="entry name" value="DUF1016_N"/>
    <property type="match status" value="1"/>
</dbReference>
<gene>
    <name evidence="4" type="ordered locus">Gura_3962</name>
</gene>
<dbReference type="InterPro" id="IPR041527">
    <property type="entry name" value="YhcG_N"/>
</dbReference>